<organism evidence="2 3">
    <name type="scientific">Sorghum bicolor</name>
    <name type="common">Sorghum</name>
    <name type="synonym">Sorghum vulgare</name>
    <dbReference type="NCBI Taxonomy" id="4558"/>
    <lineage>
        <taxon>Eukaryota</taxon>
        <taxon>Viridiplantae</taxon>
        <taxon>Streptophyta</taxon>
        <taxon>Embryophyta</taxon>
        <taxon>Tracheophyta</taxon>
        <taxon>Spermatophyta</taxon>
        <taxon>Magnoliopsida</taxon>
        <taxon>Liliopsida</taxon>
        <taxon>Poales</taxon>
        <taxon>Poaceae</taxon>
        <taxon>PACMAD clade</taxon>
        <taxon>Panicoideae</taxon>
        <taxon>Andropogonodae</taxon>
        <taxon>Andropogoneae</taxon>
        <taxon>Sorghinae</taxon>
        <taxon>Sorghum</taxon>
    </lineage>
</organism>
<protein>
    <submittedName>
        <fullName evidence="2">Uncharacterized protein</fullName>
    </submittedName>
</protein>
<dbReference type="PANTHER" id="PTHR34657">
    <property type="entry name" value="EMBRYO SAC DEVELOPMENT ARREST 6"/>
    <property type="match status" value="1"/>
</dbReference>
<dbReference type="PANTHER" id="PTHR34657:SF7">
    <property type="entry name" value="OS10G0472501 PROTEIN"/>
    <property type="match status" value="1"/>
</dbReference>
<dbReference type="Proteomes" id="UP000000768">
    <property type="component" value="Chromosome 1"/>
</dbReference>
<feature type="region of interest" description="Disordered" evidence="1">
    <location>
        <begin position="1"/>
        <end position="36"/>
    </location>
</feature>
<dbReference type="AlphaFoldDB" id="A0A1Z5S7E3"/>
<dbReference type="FunCoup" id="A0A1Z5S7E3">
    <property type="interactions" value="2"/>
</dbReference>
<evidence type="ECO:0000256" key="1">
    <source>
        <dbReference type="SAM" id="MobiDB-lite"/>
    </source>
</evidence>
<dbReference type="InParanoid" id="A0A1Z5S7E3"/>
<dbReference type="eggNOG" id="ENOG502R52P">
    <property type="taxonomic scope" value="Eukaryota"/>
</dbReference>
<dbReference type="STRING" id="4558.A0A1Z5S7E3"/>
<keyword evidence="3" id="KW-1185">Reference proteome</keyword>
<evidence type="ECO:0000313" key="2">
    <source>
        <dbReference type="EMBL" id="OQU91655.1"/>
    </source>
</evidence>
<reference evidence="3" key="2">
    <citation type="journal article" date="2018" name="Plant J.">
        <title>The Sorghum bicolor reference genome: improved assembly, gene annotations, a transcriptome atlas, and signatures of genome organization.</title>
        <authorList>
            <person name="McCormick R.F."/>
            <person name="Truong S.K."/>
            <person name="Sreedasyam A."/>
            <person name="Jenkins J."/>
            <person name="Shu S."/>
            <person name="Sims D."/>
            <person name="Kennedy M."/>
            <person name="Amirebrahimi M."/>
            <person name="Weers B.D."/>
            <person name="McKinley B."/>
            <person name="Mattison A."/>
            <person name="Morishige D.T."/>
            <person name="Grimwood J."/>
            <person name="Schmutz J."/>
            <person name="Mullet J.E."/>
        </authorList>
    </citation>
    <scope>NUCLEOTIDE SEQUENCE [LARGE SCALE GENOMIC DNA]</scope>
    <source>
        <strain evidence="3">cv. BTx623</strain>
    </source>
</reference>
<dbReference type="EMBL" id="CM000760">
    <property type="protein sequence ID" value="OQU91655.1"/>
    <property type="molecule type" value="Genomic_DNA"/>
</dbReference>
<dbReference type="Gramene" id="OQU91655">
    <property type="protein sequence ID" value="OQU91655"/>
    <property type="gene ID" value="SORBI_3001G222100"/>
</dbReference>
<gene>
    <name evidence="2" type="ORF">SORBI_3001G222100</name>
</gene>
<dbReference type="OMA" id="LTHGTIF"/>
<evidence type="ECO:0000313" key="3">
    <source>
        <dbReference type="Proteomes" id="UP000000768"/>
    </source>
</evidence>
<reference evidence="2 3" key="1">
    <citation type="journal article" date="2009" name="Nature">
        <title>The Sorghum bicolor genome and the diversification of grasses.</title>
        <authorList>
            <person name="Paterson A.H."/>
            <person name="Bowers J.E."/>
            <person name="Bruggmann R."/>
            <person name="Dubchak I."/>
            <person name="Grimwood J."/>
            <person name="Gundlach H."/>
            <person name="Haberer G."/>
            <person name="Hellsten U."/>
            <person name="Mitros T."/>
            <person name="Poliakov A."/>
            <person name="Schmutz J."/>
            <person name="Spannagl M."/>
            <person name="Tang H."/>
            <person name="Wang X."/>
            <person name="Wicker T."/>
            <person name="Bharti A.K."/>
            <person name="Chapman J."/>
            <person name="Feltus F.A."/>
            <person name="Gowik U."/>
            <person name="Grigoriev I.V."/>
            <person name="Lyons E."/>
            <person name="Maher C.A."/>
            <person name="Martis M."/>
            <person name="Narechania A."/>
            <person name="Otillar R.P."/>
            <person name="Penning B.W."/>
            <person name="Salamov A.A."/>
            <person name="Wang Y."/>
            <person name="Zhang L."/>
            <person name="Carpita N.C."/>
            <person name="Freeling M."/>
            <person name="Gingle A.R."/>
            <person name="Hash C.T."/>
            <person name="Keller B."/>
            <person name="Klein P."/>
            <person name="Kresovich S."/>
            <person name="McCann M.C."/>
            <person name="Ming R."/>
            <person name="Peterson D.G."/>
            <person name="Mehboob-ur-Rahman"/>
            <person name="Ware D."/>
            <person name="Westhoff P."/>
            <person name="Mayer K.F."/>
            <person name="Messing J."/>
            <person name="Rokhsar D.S."/>
        </authorList>
    </citation>
    <scope>NUCLEOTIDE SEQUENCE [LARGE SCALE GENOMIC DNA]</scope>
    <source>
        <strain evidence="3">cv. BTx623</strain>
    </source>
</reference>
<sequence length="101" mass="10233">MEKASPATGPMRKRKDRDAAAPAAGPPDPAAGGNRLLAGLLAHEFLSSGTVLGERRGPGHGPCPEAGGASRYEAVAVLVQRGMARVPGVVNPTQLAAWAGR</sequence>
<accession>A0A1Z5S7E3</accession>
<name>A0A1Z5S7E3_SORBI</name>
<proteinExistence type="predicted"/>